<proteinExistence type="predicted"/>
<reference evidence="1" key="1">
    <citation type="submission" date="2020-05" db="UniProtKB">
        <authorList>
            <consortium name="EnsemblMetazoa"/>
        </authorList>
    </citation>
    <scope>IDENTIFICATION</scope>
    <source>
        <strain evidence="1">TTRI</strain>
    </source>
</reference>
<protein>
    <submittedName>
        <fullName evidence="1">Uncharacterized protein</fullName>
    </submittedName>
</protein>
<dbReference type="VEuPathDB" id="VectorBase:GAUT004557"/>
<organism evidence="1 2">
    <name type="scientific">Glossina austeni</name>
    <name type="common">Savannah tsetse fly</name>
    <dbReference type="NCBI Taxonomy" id="7395"/>
    <lineage>
        <taxon>Eukaryota</taxon>
        <taxon>Metazoa</taxon>
        <taxon>Ecdysozoa</taxon>
        <taxon>Arthropoda</taxon>
        <taxon>Hexapoda</taxon>
        <taxon>Insecta</taxon>
        <taxon>Pterygota</taxon>
        <taxon>Neoptera</taxon>
        <taxon>Endopterygota</taxon>
        <taxon>Diptera</taxon>
        <taxon>Brachycera</taxon>
        <taxon>Muscomorpha</taxon>
        <taxon>Hippoboscoidea</taxon>
        <taxon>Glossinidae</taxon>
        <taxon>Glossina</taxon>
    </lineage>
</organism>
<dbReference type="AlphaFoldDB" id="A0A1A9UGX5"/>
<dbReference type="Proteomes" id="UP000078200">
    <property type="component" value="Unassembled WGS sequence"/>
</dbReference>
<dbReference type="InterPro" id="IPR004011">
    <property type="entry name" value="Gyr_motif"/>
</dbReference>
<keyword evidence="2" id="KW-1185">Reference proteome</keyword>
<name>A0A1A9UGX5_GLOAU</name>
<dbReference type="EnsemblMetazoa" id="GAUT004557-RA">
    <property type="protein sequence ID" value="GAUT004557-PA"/>
    <property type="gene ID" value="GAUT004557"/>
</dbReference>
<accession>A0A1A9UGX5</accession>
<dbReference type="Pfam" id="PF02756">
    <property type="entry name" value="GYR"/>
    <property type="match status" value="1"/>
</dbReference>
<sequence>MNKLIFKCNIINKYLLIGLILIKVVYCEPEHNFDRYLRLPSPDYAYDEELIDDPYKDYLPQASTRTHLPPLRLTLPAEDNYLTNFAEPVNTYTKSEKPIDEHLHTVQVQVPTFDGYRYKTIRRIIYRKL</sequence>
<evidence type="ECO:0000313" key="1">
    <source>
        <dbReference type="EnsemblMetazoa" id="GAUT004557-PA"/>
    </source>
</evidence>
<evidence type="ECO:0000313" key="2">
    <source>
        <dbReference type="Proteomes" id="UP000078200"/>
    </source>
</evidence>